<gene>
    <name evidence="3" type="ORF">EYB31_23265</name>
</gene>
<dbReference type="InterPro" id="IPR050490">
    <property type="entry name" value="Bact_solute-bd_prot1"/>
</dbReference>
<evidence type="ECO:0000256" key="1">
    <source>
        <dbReference type="SAM" id="MobiDB-lite"/>
    </source>
</evidence>
<accession>A0A4Q9DKK8</accession>
<name>A0A4Q9DKK8_9BACL</name>
<feature type="signal peptide" evidence="2">
    <location>
        <begin position="1"/>
        <end position="20"/>
    </location>
</feature>
<dbReference type="PROSITE" id="PS51257">
    <property type="entry name" value="PROKAR_LIPOPROTEIN"/>
    <property type="match status" value="1"/>
</dbReference>
<evidence type="ECO:0000256" key="2">
    <source>
        <dbReference type="SAM" id="SignalP"/>
    </source>
</evidence>
<dbReference type="EMBL" id="SIRE01000017">
    <property type="protein sequence ID" value="TBL75331.1"/>
    <property type="molecule type" value="Genomic_DNA"/>
</dbReference>
<dbReference type="SUPFAM" id="SSF53850">
    <property type="entry name" value="Periplasmic binding protein-like II"/>
    <property type="match status" value="1"/>
</dbReference>
<keyword evidence="2" id="KW-0732">Signal</keyword>
<dbReference type="AlphaFoldDB" id="A0A4Q9DKK8"/>
<dbReference type="PANTHER" id="PTHR43649">
    <property type="entry name" value="ARABINOSE-BINDING PROTEIN-RELATED"/>
    <property type="match status" value="1"/>
</dbReference>
<sequence>MSKKSSVLIVSMLLAAASVAAGCSSDNAAGSNVPDKPKDSAAPASTSTAAPAAAPAADGKISDKPLTVTGWTDFIPATGSEGVSSYSDQIMWKEIAKRTNITVKWDTTAAPGADDYKQQLGLIMASGKLPDIIGHIDPLLADQYGRQGAVQPLEDLIKKNAPNLQKLLDANPAVKGQITAPDGHIYFFPRLLLDSRTQAFAGFMIRGDWLQKVGMKSPETTDELYQVLKAFKEKDANGNGKPDEIPFTDNPNPIIWAFGVGSRGPNSTDDFFVEDGKIKYGPTDPRYKDALQYLNKLYSEGLLDPEYEKMKADVRDGRIMQELSGFIYGSNAGYLTKYNKMLQAAGKNPGIIALAPPKGPTGERNILGRHNEIDPGRGVSISSTTKNAVELTKLMDYFYSKDGAMLLYFGVEGDTYTMKDGVPTYTNKVTTDPKLDILGYLNTYVGYVSGWPSAQIPEHYLATLSDEGKKGNQLATQYAGKKKVPALHFTPEELSEVQALQRDINTFVDENMNAFIRGKKPFAEYDAFQQGLKKIGSDRLGELYGKAYERYIAVLNKK</sequence>
<feature type="chain" id="PRO_5039056882" evidence="2">
    <location>
        <begin position="21"/>
        <end position="558"/>
    </location>
</feature>
<evidence type="ECO:0000313" key="3">
    <source>
        <dbReference type="EMBL" id="TBL75331.1"/>
    </source>
</evidence>
<evidence type="ECO:0000313" key="4">
    <source>
        <dbReference type="Proteomes" id="UP000293142"/>
    </source>
</evidence>
<dbReference type="Pfam" id="PF01547">
    <property type="entry name" value="SBP_bac_1"/>
    <property type="match status" value="1"/>
</dbReference>
<keyword evidence="4" id="KW-1185">Reference proteome</keyword>
<dbReference type="OrthoDB" id="9787283at2"/>
<dbReference type="InterPro" id="IPR006059">
    <property type="entry name" value="SBP"/>
</dbReference>
<protein>
    <submittedName>
        <fullName evidence="3">Extracellular solute-binding protein</fullName>
    </submittedName>
</protein>
<reference evidence="3 4" key="1">
    <citation type="submission" date="2019-02" db="EMBL/GenBank/DDBJ databases">
        <title>Paenibacillus sp. nov., isolated from surface-sterilized tissue of Thalictrum simplex L.</title>
        <authorList>
            <person name="Tuo L."/>
        </authorList>
    </citation>
    <scope>NUCLEOTIDE SEQUENCE [LARGE SCALE GENOMIC DNA]</scope>
    <source>
        <strain evidence="3 4">N2SHLJ1</strain>
    </source>
</reference>
<dbReference type="PANTHER" id="PTHR43649:SF12">
    <property type="entry name" value="DIACETYLCHITOBIOSE BINDING PROTEIN DASA"/>
    <property type="match status" value="1"/>
</dbReference>
<dbReference type="RefSeq" id="WP_131015819.1">
    <property type="nucleotide sequence ID" value="NZ_SIRE01000017.1"/>
</dbReference>
<organism evidence="3 4">
    <name type="scientific">Paenibacillus thalictri</name>
    <dbReference type="NCBI Taxonomy" id="2527873"/>
    <lineage>
        <taxon>Bacteria</taxon>
        <taxon>Bacillati</taxon>
        <taxon>Bacillota</taxon>
        <taxon>Bacilli</taxon>
        <taxon>Bacillales</taxon>
        <taxon>Paenibacillaceae</taxon>
        <taxon>Paenibacillus</taxon>
    </lineage>
</organism>
<dbReference type="Proteomes" id="UP000293142">
    <property type="component" value="Unassembled WGS sequence"/>
</dbReference>
<feature type="region of interest" description="Disordered" evidence="1">
    <location>
        <begin position="26"/>
        <end position="61"/>
    </location>
</feature>
<feature type="compositionally biased region" description="Low complexity" evidence="1">
    <location>
        <begin position="40"/>
        <end position="57"/>
    </location>
</feature>
<proteinExistence type="predicted"/>
<dbReference type="Gene3D" id="3.40.190.10">
    <property type="entry name" value="Periplasmic binding protein-like II"/>
    <property type="match status" value="2"/>
</dbReference>
<comment type="caution">
    <text evidence="3">The sequence shown here is derived from an EMBL/GenBank/DDBJ whole genome shotgun (WGS) entry which is preliminary data.</text>
</comment>